<dbReference type="AlphaFoldDB" id="A0A261R4B0"/>
<sequence length="110" mass="12127">MVFSPAGDNAYKSDLFLDRFLDEDYFGLGVCRWSVVGMTVEFHHSKVTFSPALYDEDLLAGNKVTRFFSTRSYGHAENGRIDIGATSASAFDNPDATFSISMQADRAAPN</sequence>
<gene>
    <name evidence="1" type="ORF">CAL26_20055</name>
</gene>
<protein>
    <submittedName>
        <fullName evidence="1">Uncharacterized protein</fullName>
    </submittedName>
</protein>
<dbReference type="EMBL" id="NEVJ01000003">
    <property type="protein sequence ID" value="OZI19858.1"/>
    <property type="molecule type" value="Genomic_DNA"/>
</dbReference>
<keyword evidence="2" id="KW-1185">Reference proteome</keyword>
<dbReference type="Proteomes" id="UP000216857">
    <property type="component" value="Unassembled WGS sequence"/>
</dbReference>
<accession>A0A261R4B0</accession>
<comment type="caution">
    <text evidence="1">The sequence shown here is derived from an EMBL/GenBank/DDBJ whole genome shotgun (WGS) entry which is preliminary data.</text>
</comment>
<name>A0A261R4B0_9BORD</name>
<reference evidence="1" key="1">
    <citation type="submission" date="2017-05" db="EMBL/GenBank/DDBJ databases">
        <title>Complete and WGS of Bordetella genogroups.</title>
        <authorList>
            <person name="Spilker T."/>
            <person name="Lipuma J."/>
        </authorList>
    </citation>
    <scope>NUCLEOTIDE SEQUENCE</scope>
    <source>
        <strain evidence="1">AU21707</strain>
    </source>
</reference>
<evidence type="ECO:0000313" key="1">
    <source>
        <dbReference type="EMBL" id="OZI19858.1"/>
    </source>
</evidence>
<evidence type="ECO:0000313" key="2">
    <source>
        <dbReference type="Proteomes" id="UP000216857"/>
    </source>
</evidence>
<organism evidence="1 2">
    <name type="scientific">Bordetella genomosp. 9</name>
    <dbReference type="NCBI Taxonomy" id="1416803"/>
    <lineage>
        <taxon>Bacteria</taxon>
        <taxon>Pseudomonadati</taxon>
        <taxon>Pseudomonadota</taxon>
        <taxon>Betaproteobacteria</taxon>
        <taxon>Burkholderiales</taxon>
        <taxon>Alcaligenaceae</taxon>
        <taxon>Bordetella</taxon>
    </lineage>
</organism>
<proteinExistence type="predicted"/>